<dbReference type="AlphaFoldDB" id="A0A9P6R3K1"/>
<keyword evidence="2" id="KW-1185">Reference proteome</keyword>
<dbReference type="EMBL" id="JAAAIN010000955">
    <property type="protein sequence ID" value="KAG0309056.1"/>
    <property type="molecule type" value="Genomic_DNA"/>
</dbReference>
<reference evidence="1" key="1">
    <citation type="journal article" date="2020" name="Fungal Divers.">
        <title>Resolving the Mortierellaceae phylogeny through synthesis of multi-gene phylogenetics and phylogenomics.</title>
        <authorList>
            <person name="Vandepol N."/>
            <person name="Liber J."/>
            <person name="Desiro A."/>
            <person name="Na H."/>
            <person name="Kennedy M."/>
            <person name="Barry K."/>
            <person name="Grigoriev I.V."/>
            <person name="Miller A.N."/>
            <person name="O'Donnell K."/>
            <person name="Stajich J.E."/>
            <person name="Bonito G."/>
        </authorList>
    </citation>
    <scope>NUCLEOTIDE SEQUENCE</scope>
    <source>
        <strain evidence="1">NVP60</strain>
    </source>
</reference>
<sequence length="508" mass="57735">MNNVPSSRINYIAHHIRTLRFHDDAIDPWFTGLEYVNQLKELDIPQQSWSQYEFENACSVKLQKRLVRTNSEGLRGLAWHGYGIEFQPAYFDMEDFVGFKQLTFLQLHNWFGGEGLLARVLDNVAGTVEVLQLYLILGILPGAFNLDDQADDAVSLWTAMTSEEPREPRRLRRLALPRVVTLKFTVEGGNGGMVELVACCPNLQRLSFTPFREADAVKVAEDIEECGLKNLRSLTVKNEARNLDGVQCAKLLQSCMEASKEPTTSIKTAVRTPGHGEGGRGLVKINISPERLENEARLVSRIVLHADTLRSLKLTLCGAFEVMPENFLPQILYQCHNLEVFQVKVEKVQFDLFKALGPSSGPWACRGLRKFIFSAVEYHIPELEIDEEEEDEDEHGVGALSAGRNWFRSWRNKMNKTTDKTTDIFLKFASISSTHPVMGWYKHTSATTRMGSRSQAFETVLLRKVFRMLKSQDLKLLEMLIWNGVPYERSNVPSEPIVKIRLGDHHQP</sequence>
<accession>A0A9P6R3K1</accession>
<evidence type="ECO:0000313" key="1">
    <source>
        <dbReference type="EMBL" id="KAG0309056.1"/>
    </source>
</evidence>
<organism evidence="1 2">
    <name type="scientific">Linnemannia gamsii</name>
    <dbReference type="NCBI Taxonomy" id="64522"/>
    <lineage>
        <taxon>Eukaryota</taxon>
        <taxon>Fungi</taxon>
        <taxon>Fungi incertae sedis</taxon>
        <taxon>Mucoromycota</taxon>
        <taxon>Mortierellomycotina</taxon>
        <taxon>Mortierellomycetes</taxon>
        <taxon>Mortierellales</taxon>
        <taxon>Mortierellaceae</taxon>
        <taxon>Linnemannia</taxon>
    </lineage>
</organism>
<dbReference type="OrthoDB" id="2384998at2759"/>
<evidence type="ECO:0000313" key="2">
    <source>
        <dbReference type="Proteomes" id="UP000823405"/>
    </source>
</evidence>
<protein>
    <submittedName>
        <fullName evidence="1">Uncharacterized protein</fullName>
    </submittedName>
</protein>
<dbReference type="InterPro" id="IPR032675">
    <property type="entry name" value="LRR_dom_sf"/>
</dbReference>
<name>A0A9P6R3K1_9FUNG</name>
<dbReference type="Proteomes" id="UP000823405">
    <property type="component" value="Unassembled WGS sequence"/>
</dbReference>
<dbReference type="Gene3D" id="3.80.10.10">
    <property type="entry name" value="Ribonuclease Inhibitor"/>
    <property type="match status" value="1"/>
</dbReference>
<comment type="caution">
    <text evidence="1">The sequence shown here is derived from an EMBL/GenBank/DDBJ whole genome shotgun (WGS) entry which is preliminary data.</text>
</comment>
<proteinExistence type="predicted"/>
<gene>
    <name evidence="1" type="ORF">BGZ97_013173</name>
</gene>